<sequence length="529" mass="57402">MAEPPAAVDALPPTPTTPTPAPLDRDVWLACATPLSRVPVVGSQVYYFPHGHSEQCPTPPRAPAHNLFPCTVAAVRLFADPKTDEPFATVSLVPGPHRAPAPDLPHASARRPEPTAFRYYAKQLTQSDANNGGGFSVPRFCAELVFPPLDFEADPPVQRLRMTDPLGKHWDFRHIYRGTPRRHLLTTGWSKFVNAKLLVAGDAVVFMRRADGELLTGIRRAPRFPAVSQQGPERRPRNARARVPPQEVDDAVRLAAEGAPFTVTYYPRQGAGEFVVPKQEVEEALVGAWRPGVQVRMKFLDAEERRSEWINGVVKAVDPNIWRMLEINWAESVAGSLNRYVNAWQVEHVGHPPILKKLKISEVHHPLCSVDVGMADQLLGTDCQNMVMLMGSPIPAGMQGARHIALTELPSPSPSPTELTTKQFFPPSSSGGSSEVVNPDTGSGSGSPPNNSVNMRPSEERRSIQLFGATIMSPVQSATNGSSEEVSQAPDAVVDGTAHEDASATSLLDSHLTVGKDDGHDRNGSEPQA</sequence>
<evidence type="ECO:0000259" key="10">
    <source>
        <dbReference type="PROSITE" id="PS50863"/>
    </source>
</evidence>
<organism evidence="11">
    <name type="scientific">Hordeum vulgare subsp. vulgare</name>
    <name type="common">Domesticated barley</name>
    <dbReference type="NCBI Taxonomy" id="112509"/>
    <lineage>
        <taxon>Eukaryota</taxon>
        <taxon>Viridiplantae</taxon>
        <taxon>Streptophyta</taxon>
        <taxon>Embryophyta</taxon>
        <taxon>Tracheophyta</taxon>
        <taxon>Spermatophyta</taxon>
        <taxon>Magnoliopsida</taxon>
        <taxon>Liliopsida</taxon>
        <taxon>Poales</taxon>
        <taxon>Poaceae</taxon>
        <taxon>BOP clade</taxon>
        <taxon>Pooideae</taxon>
        <taxon>Triticodae</taxon>
        <taxon>Triticeae</taxon>
        <taxon>Hordeinae</taxon>
        <taxon>Hordeum</taxon>
    </lineage>
</organism>
<evidence type="ECO:0000256" key="8">
    <source>
        <dbReference type="ARBA" id="ARBA00023294"/>
    </source>
</evidence>
<dbReference type="RefSeq" id="XP_044971088.1">
    <property type="nucleotide sequence ID" value="XM_045115153.1"/>
</dbReference>
<feature type="region of interest" description="Disordered" evidence="9">
    <location>
        <begin position="1"/>
        <end position="22"/>
    </location>
</feature>
<feature type="compositionally biased region" description="Polar residues" evidence="9">
    <location>
        <begin position="473"/>
        <end position="486"/>
    </location>
</feature>
<dbReference type="GO" id="GO:0006355">
    <property type="term" value="P:regulation of DNA-templated transcription"/>
    <property type="evidence" value="ECO:0000318"/>
    <property type="project" value="GO_Central"/>
</dbReference>
<dbReference type="Proteomes" id="UP000011116">
    <property type="component" value="Chromosome 2H"/>
</dbReference>
<dbReference type="KEGG" id="hvg:123431332"/>
<dbReference type="InterPro" id="IPR044835">
    <property type="entry name" value="ARF_plant"/>
</dbReference>
<dbReference type="PROSITE" id="PS50863">
    <property type="entry name" value="B3"/>
    <property type="match status" value="1"/>
</dbReference>
<dbReference type="OrthoDB" id="1414159at2759"/>
<dbReference type="Gene3D" id="2.40.330.10">
    <property type="entry name" value="DNA-binding pseudobarrel domain"/>
    <property type="match status" value="1"/>
</dbReference>
<dbReference type="SMART" id="SM01019">
    <property type="entry name" value="B3"/>
    <property type="match status" value="1"/>
</dbReference>
<feature type="domain" description="TF-B3" evidence="10">
    <location>
        <begin position="120"/>
        <end position="222"/>
    </location>
</feature>
<keyword evidence="13" id="KW-1185">Reference proteome</keyword>
<evidence type="ECO:0000256" key="2">
    <source>
        <dbReference type="ARBA" id="ARBA00004123"/>
    </source>
</evidence>
<proteinExistence type="evidence at transcript level"/>
<keyword evidence="7" id="KW-0539">Nucleus</keyword>
<evidence type="ECO:0000256" key="5">
    <source>
        <dbReference type="ARBA" id="ARBA00023125"/>
    </source>
</evidence>
<evidence type="ECO:0000256" key="4">
    <source>
        <dbReference type="ARBA" id="ARBA00023015"/>
    </source>
</evidence>
<feature type="region of interest" description="Disordered" evidence="9">
    <location>
        <begin position="225"/>
        <end position="245"/>
    </location>
</feature>
<comment type="subcellular location">
    <subcellularLocation>
        <location evidence="2">Nucleus</location>
    </subcellularLocation>
</comment>
<feature type="compositionally biased region" description="Low complexity" evidence="9">
    <location>
        <begin position="407"/>
        <end position="452"/>
    </location>
</feature>
<dbReference type="GeneID" id="123431332"/>
<evidence type="ECO:0000256" key="3">
    <source>
        <dbReference type="ARBA" id="ARBA00007853"/>
    </source>
</evidence>
<dbReference type="Gramene" id="HORVU.MOREX.r2.2HG0179770.1">
    <property type="protein sequence ID" value="HORVU.MOREX.r2.2HG0179770.1"/>
    <property type="gene ID" value="HORVU.MOREX.r2.2HG0179770"/>
</dbReference>
<reference evidence="11" key="1">
    <citation type="journal article" date="2011" name="Plant Physiol.">
        <title>Comprehensive sequence analysis of 24,783 barley full-length cDNAs derived from 12 clone libraries.</title>
        <authorList>
            <person name="Matsumoto T."/>
            <person name="Tanaka T."/>
            <person name="Sakai H."/>
            <person name="Amano N."/>
            <person name="Kanamori H."/>
            <person name="Kurita K."/>
            <person name="Kikuta A."/>
            <person name="Kamiya K."/>
            <person name="Yamamoto M."/>
            <person name="Ikawa H."/>
            <person name="Fujii N."/>
            <person name="Hori K."/>
            <person name="Itoh T."/>
            <person name="Sato K."/>
        </authorList>
    </citation>
    <scope>NUCLEOTIDE SEQUENCE</scope>
    <source>
        <tissue evidence="11">Flower</tissue>
    </source>
</reference>
<feature type="compositionally biased region" description="Pro residues" evidence="9">
    <location>
        <begin position="12"/>
        <end position="21"/>
    </location>
</feature>
<keyword evidence="4" id="KW-0805">Transcription regulation</keyword>
<evidence type="ECO:0000313" key="11">
    <source>
        <dbReference type="EMBL" id="BAK04788.1"/>
    </source>
</evidence>
<dbReference type="FunFam" id="2.40.330.10:FF:000001">
    <property type="entry name" value="Auxin response factor"/>
    <property type="match status" value="1"/>
</dbReference>
<comment type="function">
    <text evidence="1">Auxin response factors (ARFs) are transcriptional factors that bind specifically to the DNA sequence 5'-TGTCTC-3' found in the auxin-responsive promoter elements (AuxREs).</text>
</comment>
<reference evidence="12" key="3">
    <citation type="submission" date="2020-10" db="EMBL/GenBank/DDBJ databases">
        <authorList>
            <person name="Scholz U."/>
            <person name="Mascher M."/>
            <person name="Fiebig A."/>
        </authorList>
    </citation>
    <scope>NUCLEOTIDE SEQUENCE [LARGE SCALE GENOMIC DNA]</scope>
    <source>
        <strain evidence="12">cv. Morex</strain>
    </source>
</reference>
<reference evidence="12" key="4">
    <citation type="submission" date="2022-01" db="UniProtKB">
        <authorList>
            <consortium name="EnsemblPlants"/>
        </authorList>
    </citation>
    <scope>IDENTIFICATION</scope>
    <source>
        <strain evidence="12">subsp. vulgare</strain>
    </source>
</reference>
<evidence type="ECO:0000256" key="1">
    <source>
        <dbReference type="ARBA" id="ARBA00003182"/>
    </source>
</evidence>
<dbReference type="InterPro" id="IPR003340">
    <property type="entry name" value="B3_DNA-bd"/>
</dbReference>
<accession>F2EBR6</accession>
<keyword evidence="5" id="KW-0238">DNA-binding</keyword>
<dbReference type="PANTHER" id="PTHR31384">
    <property type="entry name" value="AUXIN RESPONSE FACTOR 4-RELATED"/>
    <property type="match status" value="1"/>
</dbReference>
<keyword evidence="6" id="KW-0804">Transcription</keyword>
<dbReference type="SUPFAM" id="SSF101936">
    <property type="entry name" value="DNA-binding pseudobarrel domain"/>
    <property type="match status" value="1"/>
</dbReference>
<feature type="region of interest" description="Disordered" evidence="9">
    <location>
        <begin position="473"/>
        <end position="529"/>
    </location>
</feature>
<dbReference type="PANTHER" id="PTHR31384:SF94">
    <property type="entry name" value="AUXIN RESPONSE FACTOR 17"/>
    <property type="match status" value="1"/>
</dbReference>
<feature type="compositionally biased region" description="Basic and acidic residues" evidence="9">
    <location>
        <begin position="514"/>
        <end position="529"/>
    </location>
</feature>
<keyword evidence="8" id="KW-0927">Auxin signaling pathway</keyword>
<protein>
    <submittedName>
        <fullName evidence="11">Predicted protein</fullName>
    </submittedName>
</protein>
<feature type="region of interest" description="Disordered" evidence="9">
    <location>
        <begin position="407"/>
        <end position="460"/>
    </location>
</feature>
<dbReference type="Gramene" id="HORVU.MOREX.r3.2HG0216230.1">
    <property type="protein sequence ID" value="HORVU.MOREX.r3.2HG0216230.1"/>
    <property type="gene ID" value="HORVU.MOREX.r3.2HG0216230"/>
</dbReference>
<evidence type="ECO:0000313" key="12">
    <source>
        <dbReference type="EnsemblPlants" id="HORVU.MOREX.r3.2HG0216230.1"/>
    </source>
</evidence>
<dbReference type="AlphaFoldDB" id="F2EBR6"/>
<evidence type="ECO:0000256" key="6">
    <source>
        <dbReference type="ARBA" id="ARBA00023163"/>
    </source>
</evidence>
<dbReference type="GO" id="GO:0000976">
    <property type="term" value="F:transcription cis-regulatory region binding"/>
    <property type="evidence" value="ECO:0000318"/>
    <property type="project" value="GO_Central"/>
</dbReference>
<evidence type="ECO:0000313" key="13">
    <source>
        <dbReference type="Proteomes" id="UP000011116"/>
    </source>
</evidence>
<dbReference type="InterPro" id="IPR015300">
    <property type="entry name" value="DNA-bd_pseudobarrel_sf"/>
</dbReference>
<feature type="compositionally biased region" description="Low complexity" evidence="9">
    <location>
        <begin position="1"/>
        <end position="11"/>
    </location>
</feature>
<dbReference type="GO" id="GO:0009734">
    <property type="term" value="P:auxin-activated signaling pathway"/>
    <property type="evidence" value="ECO:0007669"/>
    <property type="project" value="UniProtKB-KW"/>
</dbReference>
<comment type="similarity">
    <text evidence="3">Belongs to the ARF family.</text>
</comment>
<reference evidence="13" key="2">
    <citation type="journal article" date="2012" name="Nature">
        <title>A physical, genetic and functional sequence assembly of the barley genome.</title>
        <authorList>
            <consortium name="The International Barley Genome Sequencing Consortium"/>
            <person name="Mayer K.F."/>
            <person name="Waugh R."/>
            <person name="Brown J.W."/>
            <person name="Schulman A."/>
            <person name="Langridge P."/>
            <person name="Platzer M."/>
            <person name="Fincher G.B."/>
            <person name="Muehlbauer G.J."/>
            <person name="Sato K."/>
            <person name="Close T.J."/>
            <person name="Wise R.P."/>
            <person name="Stein N."/>
        </authorList>
    </citation>
    <scope>NUCLEOTIDE SEQUENCE [LARGE SCALE GENOMIC DNA]</scope>
    <source>
        <strain evidence="13">cv. Morex</strain>
    </source>
</reference>
<dbReference type="CDD" id="cd10017">
    <property type="entry name" value="B3_DNA"/>
    <property type="match status" value="1"/>
</dbReference>
<dbReference type="EMBL" id="AK373591">
    <property type="protein sequence ID" value="BAK04788.1"/>
    <property type="molecule type" value="mRNA"/>
</dbReference>
<gene>
    <name evidence="12" type="primary">LOC123431332</name>
</gene>
<dbReference type="EnsemblPlants" id="HORVU.MOREX.r3.2HG0216230.1">
    <property type="protein sequence ID" value="HORVU.MOREX.r3.2HG0216230.1"/>
    <property type="gene ID" value="HORVU.MOREX.r3.2HG0216230"/>
</dbReference>
<dbReference type="GO" id="GO:0005634">
    <property type="term" value="C:nucleus"/>
    <property type="evidence" value="ECO:0000318"/>
    <property type="project" value="GO_Central"/>
</dbReference>
<dbReference type="Pfam" id="PF02362">
    <property type="entry name" value="B3"/>
    <property type="match status" value="1"/>
</dbReference>
<evidence type="ECO:0000256" key="7">
    <source>
        <dbReference type="ARBA" id="ARBA00023242"/>
    </source>
</evidence>
<name>F2EBR6_HORVV</name>
<evidence type="ECO:0000256" key="9">
    <source>
        <dbReference type="SAM" id="MobiDB-lite"/>
    </source>
</evidence>
<dbReference type="SMR" id="F2EBR6"/>